<comment type="caution">
    <text evidence="5">The sequence shown here is derived from an EMBL/GenBank/DDBJ whole genome shotgun (WGS) entry which is preliminary data.</text>
</comment>
<gene>
    <name evidence="5" type="ORF">ACFQ5P_16410</name>
</gene>
<comment type="similarity">
    <text evidence="1">Belongs to the TTC38 family.</text>
</comment>
<evidence type="ECO:0000256" key="1">
    <source>
        <dbReference type="ARBA" id="ARBA00005857"/>
    </source>
</evidence>
<proteinExistence type="inferred from homology"/>
<dbReference type="PANTHER" id="PTHR16263:SF4">
    <property type="entry name" value="TETRATRICOPEPTIDE REPEAT PROTEIN 38"/>
    <property type="match status" value="1"/>
</dbReference>
<keyword evidence="3" id="KW-0677">Repeat</keyword>
<keyword evidence="4" id="KW-0802">TPR repeat</keyword>
<dbReference type="InterPro" id="IPR033891">
    <property type="entry name" value="TTC38"/>
</dbReference>
<evidence type="ECO:0000313" key="5">
    <source>
        <dbReference type="EMBL" id="MFD1482881.1"/>
    </source>
</evidence>
<accession>A0ABW4E169</accession>
<name>A0ABW4E169_9RHOB</name>
<dbReference type="Gene3D" id="1.25.40.10">
    <property type="entry name" value="Tetratricopeptide repeat domain"/>
    <property type="match status" value="1"/>
</dbReference>
<evidence type="ECO:0000313" key="6">
    <source>
        <dbReference type="Proteomes" id="UP001597302"/>
    </source>
</evidence>
<dbReference type="PANTHER" id="PTHR16263">
    <property type="entry name" value="TETRATRICOPEPTIDE REPEAT PROTEIN 38"/>
    <property type="match status" value="1"/>
</dbReference>
<evidence type="ECO:0000256" key="4">
    <source>
        <dbReference type="ARBA" id="ARBA00022803"/>
    </source>
</evidence>
<keyword evidence="6" id="KW-1185">Reference proteome</keyword>
<organism evidence="5 6">
    <name type="scientific">Paracoccus nototheniae</name>
    <dbReference type="NCBI Taxonomy" id="2489002"/>
    <lineage>
        <taxon>Bacteria</taxon>
        <taxon>Pseudomonadati</taxon>
        <taxon>Pseudomonadota</taxon>
        <taxon>Alphaproteobacteria</taxon>
        <taxon>Rhodobacterales</taxon>
        <taxon>Paracoccaceae</taxon>
        <taxon>Paracoccus</taxon>
    </lineage>
</organism>
<sequence length="457" mass="48202">MTIHPPAPRLRIIRPDDRSLDPGLKVSSASEPAAAALARASNAILAHQPAAGPALAEALAADGDHVAAHAVLGFARLMLAREELQAPAAAALGDATAAMARRDGGTNDERALVAALTLAVAGHVRGAADALDAAFATRPGALLPLKLSHGLRFMAGDRAGLLARSHAALHDLPVDGMASGFVLGCHAFALEEHGRYAEAEIHGLRAVQLAPEDSWGRHAVSHVHEMRGDTAAGIHWLEKSRHHWSGCNNFSFHMAWHLGLLHLEQGAHDRVLAIYDHDIRPEQTDDFRDMANAVSLLWRLDRMGVDVGSRWHDLAGIAQRRQQDVTLVFAALHTICALVALRDDAGVAAALAAMTTRAAAQDEQACVARRIGLPLARLMAGRAAGAERQGLDRLLAELPAIGGSNAQRDLFLLGLTEMAGQAGDAAAVARLRAARAARAALKTDDRLIARIAGHTAA</sequence>
<dbReference type="Proteomes" id="UP001597302">
    <property type="component" value="Unassembled WGS sequence"/>
</dbReference>
<evidence type="ECO:0000256" key="3">
    <source>
        <dbReference type="ARBA" id="ARBA00022737"/>
    </source>
</evidence>
<protein>
    <recommendedName>
        <fullName evidence="2">Tetratricopeptide repeat protein 38</fullName>
    </recommendedName>
</protein>
<dbReference type="SUPFAM" id="SSF48452">
    <property type="entry name" value="TPR-like"/>
    <property type="match status" value="1"/>
</dbReference>
<evidence type="ECO:0000256" key="2">
    <source>
        <dbReference type="ARBA" id="ARBA00019992"/>
    </source>
</evidence>
<dbReference type="EMBL" id="JBHTOQ010000036">
    <property type="protein sequence ID" value="MFD1482881.1"/>
    <property type="molecule type" value="Genomic_DNA"/>
</dbReference>
<dbReference type="RefSeq" id="WP_131572530.1">
    <property type="nucleotide sequence ID" value="NZ_CBCSAJ010000001.1"/>
</dbReference>
<dbReference type="InterPro" id="IPR011990">
    <property type="entry name" value="TPR-like_helical_dom_sf"/>
</dbReference>
<reference evidence="6" key="1">
    <citation type="journal article" date="2019" name="Int. J. Syst. Evol. Microbiol.">
        <title>The Global Catalogue of Microorganisms (GCM) 10K type strain sequencing project: providing services to taxonomists for standard genome sequencing and annotation.</title>
        <authorList>
            <consortium name="The Broad Institute Genomics Platform"/>
            <consortium name="The Broad Institute Genome Sequencing Center for Infectious Disease"/>
            <person name="Wu L."/>
            <person name="Ma J."/>
        </authorList>
    </citation>
    <scope>NUCLEOTIDE SEQUENCE [LARGE SCALE GENOMIC DNA]</scope>
    <source>
        <strain evidence="6">CCM 8875</strain>
    </source>
</reference>